<feature type="region of interest" description="Disordered" evidence="1">
    <location>
        <begin position="1"/>
        <end position="29"/>
    </location>
</feature>
<sequence>MRRQIVKNNAKEVQPEANEHPNKAARPSTLDFQSTALKLLKSVLEPKQLSTFHHPPP</sequence>
<keyword evidence="3" id="KW-1185">Reference proteome</keyword>
<name>A0A0C2ST55_AMAMK</name>
<organism evidence="2 3">
    <name type="scientific">Amanita muscaria (strain Koide BX008)</name>
    <dbReference type="NCBI Taxonomy" id="946122"/>
    <lineage>
        <taxon>Eukaryota</taxon>
        <taxon>Fungi</taxon>
        <taxon>Dikarya</taxon>
        <taxon>Basidiomycota</taxon>
        <taxon>Agaricomycotina</taxon>
        <taxon>Agaricomycetes</taxon>
        <taxon>Agaricomycetidae</taxon>
        <taxon>Agaricales</taxon>
        <taxon>Pluteineae</taxon>
        <taxon>Amanitaceae</taxon>
        <taxon>Amanita</taxon>
    </lineage>
</organism>
<evidence type="ECO:0000313" key="2">
    <source>
        <dbReference type="EMBL" id="KIL66530.1"/>
    </source>
</evidence>
<dbReference type="AlphaFoldDB" id="A0A0C2ST55"/>
<dbReference type="Proteomes" id="UP000054549">
    <property type="component" value="Unassembled WGS sequence"/>
</dbReference>
<accession>A0A0C2ST55</accession>
<protein>
    <submittedName>
        <fullName evidence="2">Uncharacterized protein</fullName>
    </submittedName>
</protein>
<dbReference type="InParanoid" id="A0A0C2ST55"/>
<feature type="compositionally biased region" description="Basic and acidic residues" evidence="1">
    <location>
        <begin position="9"/>
        <end position="22"/>
    </location>
</feature>
<evidence type="ECO:0000256" key="1">
    <source>
        <dbReference type="SAM" id="MobiDB-lite"/>
    </source>
</evidence>
<evidence type="ECO:0000313" key="3">
    <source>
        <dbReference type="Proteomes" id="UP000054549"/>
    </source>
</evidence>
<dbReference type="EMBL" id="KN818235">
    <property type="protein sequence ID" value="KIL66530.1"/>
    <property type="molecule type" value="Genomic_DNA"/>
</dbReference>
<proteinExistence type="predicted"/>
<dbReference type="HOGENOM" id="CLU_2996074_0_0_1"/>
<reference evidence="2 3" key="1">
    <citation type="submission" date="2014-04" db="EMBL/GenBank/DDBJ databases">
        <title>Evolutionary Origins and Diversification of the Mycorrhizal Mutualists.</title>
        <authorList>
            <consortium name="DOE Joint Genome Institute"/>
            <consortium name="Mycorrhizal Genomics Consortium"/>
            <person name="Kohler A."/>
            <person name="Kuo A."/>
            <person name="Nagy L.G."/>
            <person name="Floudas D."/>
            <person name="Copeland A."/>
            <person name="Barry K.W."/>
            <person name="Cichocki N."/>
            <person name="Veneault-Fourrey C."/>
            <person name="LaButti K."/>
            <person name="Lindquist E.A."/>
            <person name="Lipzen A."/>
            <person name="Lundell T."/>
            <person name="Morin E."/>
            <person name="Murat C."/>
            <person name="Riley R."/>
            <person name="Ohm R."/>
            <person name="Sun H."/>
            <person name="Tunlid A."/>
            <person name="Henrissat B."/>
            <person name="Grigoriev I.V."/>
            <person name="Hibbett D.S."/>
            <person name="Martin F."/>
        </authorList>
    </citation>
    <scope>NUCLEOTIDE SEQUENCE [LARGE SCALE GENOMIC DNA]</scope>
    <source>
        <strain evidence="2 3">Koide BX008</strain>
    </source>
</reference>
<gene>
    <name evidence="2" type="ORF">M378DRAFT_160502</name>
</gene>